<dbReference type="OrthoDB" id="7948896at2"/>
<dbReference type="AlphaFoldDB" id="A0A0F5QB09"/>
<reference evidence="2 3" key="1">
    <citation type="submission" date="2015-03" db="EMBL/GenBank/DDBJ databases">
        <authorList>
            <person name="Lepp D."/>
            <person name="Hassan Y.I."/>
            <person name="Li X.-Z."/>
            <person name="Zhou T."/>
        </authorList>
    </citation>
    <scope>NUCLEOTIDE SEQUENCE [LARGE SCALE GENOMIC DNA]</scope>
    <source>
        <strain evidence="2 3">E84</strain>
    </source>
</reference>
<dbReference type="PROSITE" id="PS51257">
    <property type="entry name" value="PROKAR_LIPOPROTEIN"/>
    <property type="match status" value="1"/>
</dbReference>
<dbReference type="PATRIC" id="fig|1293439.3.peg.1500"/>
<protein>
    <recommendedName>
        <fullName evidence="4">Lipoprotein</fullName>
    </recommendedName>
</protein>
<evidence type="ECO:0008006" key="4">
    <source>
        <dbReference type="Google" id="ProtNLM"/>
    </source>
</evidence>
<dbReference type="RefSeq" id="WP_046139332.1">
    <property type="nucleotide sequence ID" value="NZ_LANJ01000016.1"/>
</dbReference>
<evidence type="ECO:0000256" key="1">
    <source>
        <dbReference type="SAM" id="SignalP"/>
    </source>
</evidence>
<sequence>MGIKIIGKLAATLLLGGALAGCIDASVDVEVTSETTAKATVTQIMGSEIYELMKQGMEQDASETGDDDFCKDGELTENEDGSATCVFTEEGAFADLTFGDDTQAVTFTSAGPGLVRVALPTEEMRSSINAEEDMDEESMQMMEAFFTGHAMTLRFSGLEVTDTNMTLSADKTSAEKVIPFVDLIKGDVELPDEIYAVVRVK</sequence>
<feature type="signal peptide" evidence="1">
    <location>
        <begin position="1"/>
        <end position="20"/>
    </location>
</feature>
<accession>A0A0F5QB09</accession>
<organism evidence="2 3">
    <name type="scientific">Devosia epidermidihirudinis</name>
    <dbReference type="NCBI Taxonomy" id="1293439"/>
    <lineage>
        <taxon>Bacteria</taxon>
        <taxon>Pseudomonadati</taxon>
        <taxon>Pseudomonadota</taxon>
        <taxon>Alphaproteobacteria</taxon>
        <taxon>Hyphomicrobiales</taxon>
        <taxon>Devosiaceae</taxon>
        <taxon>Devosia</taxon>
    </lineage>
</organism>
<dbReference type="Proteomes" id="UP000033411">
    <property type="component" value="Unassembled WGS sequence"/>
</dbReference>
<feature type="chain" id="PRO_5002494491" description="Lipoprotein" evidence="1">
    <location>
        <begin position="21"/>
        <end position="201"/>
    </location>
</feature>
<comment type="caution">
    <text evidence="2">The sequence shown here is derived from an EMBL/GenBank/DDBJ whole genome shotgun (WGS) entry which is preliminary data.</text>
</comment>
<gene>
    <name evidence="2" type="ORF">WH87_09615</name>
</gene>
<dbReference type="EMBL" id="LANJ01000016">
    <property type="protein sequence ID" value="KKC37911.1"/>
    <property type="molecule type" value="Genomic_DNA"/>
</dbReference>
<keyword evidence="1" id="KW-0732">Signal</keyword>
<dbReference type="STRING" id="1293439.WH87_09615"/>
<evidence type="ECO:0000313" key="3">
    <source>
        <dbReference type="Proteomes" id="UP000033411"/>
    </source>
</evidence>
<proteinExistence type="predicted"/>
<evidence type="ECO:0000313" key="2">
    <source>
        <dbReference type="EMBL" id="KKC37911.1"/>
    </source>
</evidence>
<keyword evidence="3" id="KW-1185">Reference proteome</keyword>
<name>A0A0F5QB09_9HYPH</name>